<dbReference type="VEuPathDB" id="TrichDB:TRFO_09895"/>
<accession>A0A1J4JCV3</accession>
<dbReference type="OrthoDB" id="10640954at2759"/>
<keyword evidence="2" id="KW-1185">Reference proteome</keyword>
<reference evidence="1" key="1">
    <citation type="submission" date="2016-10" db="EMBL/GenBank/DDBJ databases">
        <authorList>
            <person name="Benchimol M."/>
            <person name="Almeida L.G."/>
            <person name="Vasconcelos A.T."/>
            <person name="Perreira-Neves A."/>
            <person name="Rosa I.A."/>
            <person name="Tasca T."/>
            <person name="Bogo M.R."/>
            <person name="de Souza W."/>
        </authorList>
    </citation>
    <scope>NUCLEOTIDE SEQUENCE [LARGE SCALE GENOMIC DNA]</scope>
    <source>
        <strain evidence="1">K</strain>
    </source>
</reference>
<organism evidence="1 2">
    <name type="scientific">Tritrichomonas foetus</name>
    <dbReference type="NCBI Taxonomy" id="1144522"/>
    <lineage>
        <taxon>Eukaryota</taxon>
        <taxon>Metamonada</taxon>
        <taxon>Parabasalia</taxon>
        <taxon>Tritrichomonadida</taxon>
        <taxon>Tritrichomonadidae</taxon>
        <taxon>Tritrichomonas</taxon>
    </lineage>
</organism>
<gene>
    <name evidence="1" type="ORF">TRFO_09895</name>
</gene>
<dbReference type="RefSeq" id="XP_068349650.1">
    <property type="nucleotide sequence ID" value="XM_068495129.1"/>
</dbReference>
<dbReference type="PROSITE" id="PS51257">
    <property type="entry name" value="PROKAR_LIPOPROTEIN"/>
    <property type="match status" value="1"/>
</dbReference>
<dbReference type="GeneID" id="94829833"/>
<dbReference type="EMBL" id="MLAK01001171">
    <property type="protein sequence ID" value="OHS96513.1"/>
    <property type="molecule type" value="Genomic_DNA"/>
</dbReference>
<evidence type="ECO:0000313" key="2">
    <source>
        <dbReference type="Proteomes" id="UP000179807"/>
    </source>
</evidence>
<evidence type="ECO:0000313" key="1">
    <source>
        <dbReference type="EMBL" id="OHS96513.1"/>
    </source>
</evidence>
<protein>
    <submittedName>
        <fullName evidence="1">Uncharacterized protein</fullName>
    </submittedName>
</protein>
<sequence length="1539" mass="177974">MKRVDIPFFYSTLPKVAPAVCSSLAISCDQSTANLYLQYCGGKKFAQFLKTILMKIPPTKDNLSIRWSIVSIINSLNEKPSDDLTGDMAMVDFTNLKEQYTKQIMPYISVHKQINDKTAHNLSFYLMLFRNENPGIFYSILPQLQPLISFIGLDRIRKSIGYEFLSFCIAPPIDYFEEMNEIDISQIPVLFQYPISYEAPPFSHYLQSKLTTDFQYPAPFPNIMNSHYFSLLNGTIERRGHFLDLVGSIVSDSIINADIETVKKSTCMFPELLPYFLIVNQAMMYSDLDAFVELLETKYPPSPATNVIDRFKNDFHLLQLMSLLTGTDFCSGDLVTNSLPFHLLHVLDKQDEILAASKHKYFSLSDKAAELDFDFIRSHAATRLFLSVWTKATPSLNQILDQISFYIKTTTNVVQKSMLVLDLFSLIFVRKKSDNSFVCNPYVANKLIQKLIEFDISPYISGAAKLFEKRKPHKSDQSLAPWFDRDPSIIYSAIEEKNWEVADKMTEHLPCYRKIYSRAYAAYQYLEEKIEPKQASTKLDIALSSFGTTKLLQSLKQKFKNYEPIIDERIKNPNDSIIDPIVASEKWNPVNEFTNMFDMTPLEMVKSITLYEGTTKISQTLSKFLNYLQLYYTCSKCGDSFFANSIEDLFIFDMKRVLAGPIKVGEYKKAEELAAAAKIDLIPYIFENIEGFEFESSFMNKMNNEYPIETKALAISRNHSTNEMDEETQKLAKYFESLKEKEVEPSINQLLVANQNNIDDILYKIDHEEIYSYLMKNSEEKLSTTLFHLLDVVSYVAPESDYPLLNKIYMLHSIRSISTAKNPSDIVRDIMTHDNFKLAIEYLKKCVPATAIASPLVQLFTSCLSNTSYMEEILNEFPDRYDVILSRFFHIPGILSILKNYADDKSDYINGLSLLPENIFSDSNIFEIDTVTSSYIRNYQLIFNITPEIAVLFSDDDLFAMAKGVNKTPQFHQIIAHLYKFFKNKELIIEYWTTEIENQLHKFNINSIDQEQKLNDFFRIIKQPLKYFSNQKIEILSALAYMASFYPYTKLKIPYNFLNIESEEFNSKISEICLRMDDDSFAERLAKPFHLHLDRYYLEHARIQLLFGQFNDTAKLFNKRSLKIDNYSQVQLYDTTFNFLTPLNKLSIFNQNELQANTLEKLGEGVVTPLNVYKHILKQSKLQQITIPPKMQTMMHSLILKHSNVGPAISMLISFRQFEHAYKLLMQIEDNEKKTNLFIHSFYFSVLFNNINTPFNQFLEANDPNLDRTSSLWRDLIKFFSKHQMNYGLFQVYTIRNQLEDAALIGMEIFRKCESFESQISLLGQILYCLDRSLMWRANPQSCSPPFIKSDANEDRLIHCKEISELQFQICQICFEQGTPFSHDFDLITSHEGATNVAAILYLNHQEALLNQVMRLTDTSMKDVSTKVCEVLSKESIQRIQDFWKNLKNHKASLGNNLSYNLLKALSMSSNRQYISPMIFSCFSSPEEQCKLLLEYDYIPEAFSVAQSARMKDIIPLIAHRASQLGQNVIYDNCIKALS</sequence>
<proteinExistence type="predicted"/>
<comment type="caution">
    <text evidence="1">The sequence shown here is derived from an EMBL/GenBank/DDBJ whole genome shotgun (WGS) entry which is preliminary data.</text>
</comment>
<dbReference type="Proteomes" id="UP000179807">
    <property type="component" value="Unassembled WGS sequence"/>
</dbReference>
<name>A0A1J4JCV3_9EUKA</name>